<name>A0ACB0FEQ4_RANTA</name>
<organism evidence="1 2">
    <name type="scientific">Rangifer tarandus platyrhynchus</name>
    <name type="common">Svalbard reindeer</name>
    <dbReference type="NCBI Taxonomy" id="3082113"/>
    <lineage>
        <taxon>Eukaryota</taxon>
        <taxon>Metazoa</taxon>
        <taxon>Chordata</taxon>
        <taxon>Craniata</taxon>
        <taxon>Vertebrata</taxon>
        <taxon>Euteleostomi</taxon>
        <taxon>Mammalia</taxon>
        <taxon>Eutheria</taxon>
        <taxon>Laurasiatheria</taxon>
        <taxon>Artiodactyla</taxon>
        <taxon>Ruminantia</taxon>
        <taxon>Pecora</taxon>
        <taxon>Cervidae</taxon>
        <taxon>Odocoileinae</taxon>
        <taxon>Rangifer</taxon>
    </lineage>
</organism>
<evidence type="ECO:0000313" key="2">
    <source>
        <dbReference type="Proteomes" id="UP001162501"/>
    </source>
</evidence>
<accession>A0ACB0FEQ4</accession>
<proteinExistence type="predicted"/>
<reference evidence="1" key="1">
    <citation type="submission" date="2023-05" db="EMBL/GenBank/DDBJ databases">
        <authorList>
            <consortium name="ELIXIR-Norway"/>
        </authorList>
    </citation>
    <scope>NUCLEOTIDE SEQUENCE</scope>
</reference>
<dbReference type="EMBL" id="OX596089">
    <property type="protein sequence ID" value="CAI9710988.1"/>
    <property type="molecule type" value="Genomic_DNA"/>
</dbReference>
<gene>
    <name evidence="1" type="ORF">MRATA1EN3_LOCUS22201</name>
</gene>
<protein>
    <submittedName>
        <fullName evidence="1">Uncharacterized protein</fullName>
    </submittedName>
</protein>
<sequence length="92" mass="9895">MKTWRSSWGIRGWESSSLREGLVRPALCRVGGCVCAMPSTLRPSPSCPLQPDAGPEVPQPKQSLDQERGEGKTRSLEASGSEAPCLLFPSVL</sequence>
<dbReference type="Proteomes" id="UP001162501">
    <property type="component" value="Chromosome 5"/>
</dbReference>
<evidence type="ECO:0000313" key="1">
    <source>
        <dbReference type="EMBL" id="CAI9710988.1"/>
    </source>
</evidence>